<dbReference type="Proteomes" id="UP000008957">
    <property type="component" value="Chromosome"/>
</dbReference>
<dbReference type="AlphaFoldDB" id="A0AB94IYP7"/>
<feature type="chain" id="PRO_5044505493" evidence="1">
    <location>
        <begin position="31"/>
        <end position="152"/>
    </location>
</feature>
<feature type="signal peptide" evidence="1">
    <location>
        <begin position="1"/>
        <end position="30"/>
    </location>
</feature>
<evidence type="ECO:0000313" key="2">
    <source>
        <dbReference type="EMBL" id="CBL28819.1"/>
    </source>
</evidence>
<evidence type="ECO:0000313" key="3">
    <source>
        <dbReference type="Proteomes" id="UP000008957"/>
    </source>
</evidence>
<dbReference type="EMBL" id="FP929056">
    <property type="protein sequence ID" value="CBL28819.1"/>
    <property type="molecule type" value="Genomic_DNA"/>
</dbReference>
<keyword evidence="3" id="KW-1185">Reference proteome</keyword>
<evidence type="ECO:0000256" key="1">
    <source>
        <dbReference type="SAM" id="SignalP"/>
    </source>
</evidence>
<protein>
    <submittedName>
        <fullName evidence="2">Uncharacterized protein</fullName>
    </submittedName>
</protein>
<accession>A0AB94IYP7</accession>
<organism evidence="2 3">
    <name type="scientific">Fretibacterium fastidiosum</name>
    <dbReference type="NCBI Taxonomy" id="651822"/>
    <lineage>
        <taxon>Bacteria</taxon>
        <taxon>Thermotogati</taxon>
        <taxon>Synergistota</taxon>
        <taxon>Synergistia</taxon>
        <taxon>Synergistales</taxon>
        <taxon>Aminobacteriaceae</taxon>
        <taxon>Fretibacterium</taxon>
    </lineage>
</organism>
<sequence length="152" mass="16470">MRRMVERFAGGVVLVLAALAVLTLAVPAGAAPEVRAEWAEDALAGVTEYDECTAFEGEPQAKVLLSAERAVRDLKVLGLTFTEISEEGKASFDVEERYGQKELLPGRPLLVRMMFFGSIPNNGISYVDGTGATRRFILDQSGEDGSLLLTEF</sequence>
<reference evidence="3" key="1">
    <citation type="submission" date="2010-03" db="EMBL/GenBank/DDBJ databases">
        <title>The genome sequence of Synergistetes sp. SGP1.</title>
        <authorList>
            <consortium name="metaHIT consortium -- http://www.metahit.eu/"/>
            <person name="Pajon A."/>
            <person name="Turner K."/>
            <person name="Parkhill J."/>
            <person name="Wade W."/>
            <person name="Vartoukian S."/>
        </authorList>
    </citation>
    <scope>NUCLEOTIDE SEQUENCE [LARGE SCALE GENOMIC DNA]</scope>
    <source>
        <strain evidence="3">SGP1</strain>
    </source>
</reference>
<dbReference type="RefSeq" id="WP_015556966.1">
    <property type="nucleotide sequence ID" value="NC_021038.1"/>
</dbReference>
<name>A0AB94IYP7_9BACT</name>
<gene>
    <name evidence="2" type="ORF">SY1_20400</name>
</gene>
<proteinExistence type="predicted"/>
<dbReference type="KEGG" id="sbr:SY1_20400"/>
<reference evidence="2 3" key="2">
    <citation type="submission" date="2010-03" db="EMBL/GenBank/DDBJ databases">
        <authorList>
            <person name="Pajon A."/>
        </authorList>
    </citation>
    <scope>NUCLEOTIDE SEQUENCE [LARGE SCALE GENOMIC DNA]</scope>
    <source>
        <strain evidence="2 3">SGP1</strain>
    </source>
</reference>
<keyword evidence="1" id="KW-0732">Signal</keyword>